<sequence length="137" mass="15873">MHEFQDKVKQSKQQLSSIKGFIVALIFFVIIIAIANPLSSWLAERGFKEGKTEYVYLAAGTKRNLLNYETAEELYRRLIKTFPQKNEAAFYQLAFCLDRQAKKKEAIEAYSEYLKYFPSGEFSLKAQEKLKALISKN</sequence>
<reference evidence="2 3" key="1">
    <citation type="submission" date="2023-02" db="EMBL/GenBank/DDBJ databases">
        <title>Genome sequence of Lentisphaera profundi SAORIC-696.</title>
        <authorList>
            <person name="Kim e."/>
            <person name="Cho J.-C."/>
            <person name="Choi A."/>
            <person name="Kang I."/>
        </authorList>
    </citation>
    <scope>NUCLEOTIDE SEQUENCE [LARGE SCALE GENOMIC DNA]</scope>
    <source>
        <strain evidence="2 3">SAORIC-696</strain>
    </source>
</reference>
<dbReference type="InterPro" id="IPR019734">
    <property type="entry name" value="TPR_rpt"/>
</dbReference>
<protein>
    <submittedName>
        <fullName evidence="2">Tetratricopeptide repeat protein</fullName>
    </submittedName>
</protein>
<evidence type="ECO:0000313" key="3">
    <source>
        <dbReference type="Proteomes" id="UP001214250"/>
    </source>
</evidence>
<keyword evidence="3" id="KW-1185">Reference proteome</keyword>
<dbReference type="EMBL" id="CP117811">
    <property type="protein sequence ID" value="WDE96236.1"/>
    <property type="molecule type" value="Genomic_DNA"/>
</dbReference>
<keyword evidence="1" id="KW-1133">Transmembrane helix</keyword>
<proteinExistence type="predicted"/>
<accession>A0ABY7VTT6</accession>
<keyword evidence="1" id="KW-0472">Membrane</keyword>
<organism evidence="2 3">
    <name type="scientific">Lentisphaera profundi</name>
    <dbReference type="NCBI Taxonomy" id="1658616"/>
    <lineage>
        <taxon>Bacteria</taxon>
        <taxon>Pseudomonadati</taxon>
        <taxon>Lentisphaerota</taxon>
        <taxon>Lentisphaeria</taxon>
        <taxon>Lentisphaerales</taxon>
        <taxon>Lentisphaeraceae</taxon>
        <taxon>Lentisphaera</taxon>
    </lineage>
</organism>
<dbReference type="Proteomes" id="UP001214250">
    <property type="component" value="Chromosome 1"/>
</dbReference>
<evidence type="ECO:0000313" key="2">
    <source>
        <dbReference type="EMBL" id="WDE96236.1"/>
    </source>
</evidence>
<evidence type="ECO:0000256" key="1">
    <source>
        <dbReference type="SAM" id="Phobius"/>
    </source>
</evidence>
<gene>
    <name evidence="2" type="ORF">PQO03_11010</name>
</gene>
<dbReference type="RefSeq" id="WP_274150312.1">
    <property type="nucleotide sequence ID" value="NZ_CP117811.1"/>
</dbReference>
<dbReference type="InterPro" id="IPR011990">
    <property type="entry name" value="TPR-like_helical_dom_sf"/>
</dbReference>
<dbReference type="Pfam" id="PF13174">
    <property type="entry name" value="TPR_6"/>
    <property type="match status" value="2"/>
</dbReference>
<dbReference type="Gene3D" id="1.25.40.10">
    <property type="entry name" value="Tetratricopeptide repeat domain"/>
    <property type="match status" value="1"/>
</dbReference>
<keyword evidence="1" id="KW-0812">Transmembrane</keyword>
<name>A0ABY7VTT6_9BACT</name>
<feature type="transmembrane region" description="Helical" evidence="1">
    <location>
        <begin position="21"/>
        <end position="43"/>
    </location>
</feature>
<dbReference type="SUPFAM" id="SSF48452">
    <property type="entry name" value="TPR-like"/>
    <property type="match status" value="1"/>
</dbReference>